<dbReference type="EMBL" id="BJWL01000006">
    <property type="protein sequence ID" value="GFY89561.1"/>
    <property type="molecule type" value="Genomic_DNA"/>
</dbReference>
<gene>
    <name evidence="7" type="ORF">Acr_06g0015010</name>
</gene>
<evidence type="ECO:0000256" key="1">
    <source>
        <dbReference type="ARBA" id="ARBA00004141"/>
    </source>
</evidence>
<keyword evidence="4 6" id="KW-1133">Transmembrane helix</keyword>
<dbReference type="PANTHER" id="PTHR12841">
    <property type="entry name" value="PROTEIN UNC-50 HOMOLOG"/>
    <property type="match status" value="1"/>
</dbReference>
<reference evidence="7 8" key="1">
    <citation type="submission" date="2019-07" db="EMBL/GenBank/DDBJ databases">
        <title>De Novo Assembly of kiwifruit Actinidia rufa.</title>
        <authorList>
            <person name="Sugita-Konishi S."/>
            <person name="Sato K."/>
            <person name="Mori E."/>
            <person name="Abe Y."/>
            <person name="Kisaki G."/>
            <person name="Hamano K."/>
            <person name="Suezawa K."/>
            <person name="Otani M."/>
            <person name="Fukuda T."/>
            <person name="Manabe T."/>
            <person name="Gomi K."/>
            <person name="Tabuchi M."/>
            <person name="Akimitsu K."/>
            <person name="Kataoka I."/>
        </authorList>
    </citation>
    <scope>NUCLEOTIDE SEQUENCE [LARGE SCALE GENOMIC DNA]</scope>
    <source>
        <strain evidence="8">cv. Fuchu</strain>
    </source>
</reference>
<feature type="transmembrane region" description="Helical" evidence="6">
    <location>
        <begin position="100"/>
        <end position="120"/>
    </location>
</feature>
<evidence type="ECO:0000256" key="2">
    <source>
        <dbReference type="ARBA" id="ARBA00006293"/>
    </source>
</evidence>
<evidence type="ECO:0000256" key="5">
    <source>
        <dbReference type="ARBA" id="ARBA00023136"/>
    </source>
</evidence>
<evidence type="ECO:0000256" key="4">
    <source>
        <dbReference type="ARBA" id="ARBA00022989"/>
    </source>
</evidence>
<dbReference type="Proteomes" id="UP000585474">
    <property type="component" value="Unassembled WGS sequence"/>
</dbReference>
<comment type="caution">
    <text evidence="7">The sequence shown here is derived from an EMBL/GenBank/DDBJ whole genome shotgun (WGS) entry which is preliminary data.</text>
</comment>
<comment type="subcellular location">
    <subcellularLocation>
        <location evidence="1">Membrane</location>
        <topology evidence="1">Multi-pass membrane protein</topology>
    </subcellularLocation>
</comment>
<dbReference type="InterPro" id="IPR007881">
    <property type="entry name" value="UNC-50"/>
</dbReference>
<keyword evidence="8" id="KW-1185">Reference proteome</keyword>
<name>A0A7J0ESV8_9ERIC</name>
<dbReference type="PANTHER" id="PTHR12841:SF6">
    <property type="entry name" value="PROTEIN UNC-50 HOMOLOG"/>
    <property type="match status" value="1"/>
</dbReference>
<keyword evidence="5 6" id="KW-0472">Membrane</keyword>
<evidence type="ECO:0000313" key="7">
    <source>
        <dbReference type="EMBL" id="GFY89561.1"/>
    </source>
</evidence>
<accession>A0A7J0ESV8</accession>
<dbReference type="GO" id="GO:0000139">
    <property type="term" value="C:Golgi membrane"/>
    <property type="evidence" value="ECO:0007669"/>
    <property type="project" value="TreeGrafter"/>
</dbReference>
<organism evidence="7 8">
    <name type="scientific">Actinidia rufa</name>
    <dbReference type="NCBI Taxonomy" id="165716"/>
    <lineage>
        <taxon>Eukaryota</taxon>
        <taxon>Viridiplantae</taxon>
        <taxon>Streptophyta</taxon>
        <taxon>Embryophyta</taxon>
        <taxon>Tracheophyta</taxon>
        <taxon>Spermatophyta</taxon>
        <taxon>Magnoliopsida</taxon>
        <taxon>eudicotyledons</taxon>
        <taxon>Gunneridae</taxon>
        <taxon>Pentapetalae</taxon>
        <taxon>asterids</taxon>
        <taxon>Ericales</taxon>
        <taxon>Actinidiaceae</taxon>
        <taxon>Actinidia</taxon>
    </lineage>
</organism>
<protein>
    <submittedName>
        <fullName evidence="7">UNC-50 family protein</fullName>
    </submittedName>
</protein>
<dbReference type="Pfam" id="PF05216">
    <property type="entry name" value="UNC-50"/>
    <property type="match status" value="1"/>
</dbReference>
<evidence type="ECO:0000313" key="8">
    <source>
        <dbReference type="Proteomes" id="UP000585474"/>
    </source>
</evidence>
<feature type="transmembrane region" description="Helical" evidence="6">
    <location>
        <begin position="38"/>
        <end position="59"/>
    </location>
</feature>
<comment type="similarity">
    <text evidence="2">Belongs to the unc-50 family.</text>
</comment>
<evidence type="ECO:0000256" key="6">
    <source>
        <dbReference type="SAM" id="Phobius"/>
    </source>
</evidence>
<proteinExistence type="inferred from homology"/>
<dbReference type="AlphaFoldDB" id="A0A7J0ESV8"/>
<keyword evidence="3 6" id="KW-0812">Transmembrane</keyword>
<dbReference type="OrthoDB" id="10027013at2759"/>
<evidence type="ECO:0000256" key="3">
    <source>
        <dbReference type="ARBA" id="ARBA00022692"/>
    </source>
</evidence>
<sequence>MLMIGSAFLHVELHNGCSYQHTKYHKQTKNQWARDDPAFIVVCSLLLAVSSLAYCAAFLTNNYLLEEAPNSHVVEQRVEWQVRTLCISQSSVIIQVLTRIIPVSLCMSSCGFVLSCVGLLV</sequence>